<dbReference type="EMBL" id="OIVN01002591">
    <property type="protein sequence ID" value="SPD04898.1"/>
    <property type="molecule type" value="Genomic_DNA"/>
</dbReference>
<organism evidence="3">
    <name type="scientific">Fagus sylvatica</name>
    <name type="common">Beechnut</name>
    <dbReference type="NCBI Taxonomy" id="28930"/>
    <lineage>
        <taxon>Eukaryota</taxon>
        <taxon>Viridiplantae</taxon>
        <taxon>Streptophyta</taxon>
        <taxon>Embryophyta</taxon>
        <taxon>Tracheophyta</taxon>
        <taxon>Spermatophyta</taxon>
        <taxon>Magnoliopsida</taxon>
        <taxon>eudicotyledons</taxon>
        <taxon>Gunneridae</taxon>
        <taxon>Pentapetalae</taxon>
        <taxon>rosids</taxon>
        <taxon>fabids</taxon>
        <taxon>Fagales</taxon>
        <taxon>Fagaceae</taxon>
        <taxon>Fagus</taxon>
    </lineage>
</organism>
<evidence type="ECO:0000313" key="3">
    <source>
        <dbReference type="EMBL" id="SPD04898.1"/>
    </source>
</evidence>
<gene>
    <name evidence="3" type="ORF">FSB_LOCUS32780</name>
</gene>
<proteinExistence type="predicted"/>
<evidence type="ECO:0000256" key="1">
    <source>
        <dbReference type="SAM" id="Coils"/>
    </source>
</evidence>
<feature type="coiled-coil region" evidence="1">
    <location>
        <begin position="188"/>
        <end position="229"/>
    </location>
</feature>
<protein>
    <submittedName>
        <fullName evidence="3">Uncharacterized protein</fullName>
    </submittedName>
</protein>
<feature type="coiled-coil region" evidence="1">
    <location>
        <begin position="255"/>
        <end position="292"/>
    </location>
</feature>
<reference evidence="3" key="1">
    <citation type="submission" date="2018-02" db="EMBL/GenBank/DDBJ databases">
        <authorList>
            <person name="Cohen D.B."/>
            <person name="Kent A.D."/>
        </authorList>
    </citation>
    <scope>NUCLEOTIDE SEQUENCE</scope>
</reference>
<feature type="compositionally biased region" description="Basic and acidic residues" evidence="2">
    <location>
        <begin position="60"/>
        <end position="71"/>
    </location>
</feature>
<accession>A0A2N9GZB9</accession>
<feature type="compositionally biased region" description="Basic residues" evidence="2">
    <location>
        <begin position="23"/>
        <end position="37"/>
    </location>
</feature>
<name>A0A2N9GZB9_FAGSY</name>
<sequence length="297" mass="33843">MGRLKAGEALNTPPSFPPSLPKKALKITKTPRTRTRSQKFLQSIAAMQVEEEETNSNNHTKQEDDVARDDTGPLSLLRKFPDNAHNNHYFNQLAPATRELYASTAESVKKLLVSELSYYPSVETMVELANKAFETLDWLQADYAQLYDAVKAHLTHCAQLSSAESELLTHQNEEKNAVLAREANRTRAEEAVEAVARSEAEYEKAEVRLGDLENRVSETREVLKKLLSESMQRKAEVAFLEGEWKRCSESRLEIMKEDEELAEKIEEKRKIVEKIEQRYKEAEALVERSIMTLSSLS</sequence>
<dbReference type="AlphaFoldDB" id="A0A2N9GZB9"/>
<keyword evidence="1" id="KW-0175">Coiled coil</keyword>
<evidence type="ECO:0000256" key="2">
    <source>
        <dbReference type="SAM" id="MobiDB-lite"/>
    </source>
</evidence>
<feature type="region of interest" description="Disordered" evidence="2">
    <location>
        <begin position="1"/>
        <end position="75"/>
    </location>
</feature>